<keyword evidence="5" id="KW-0012">Acyltransferase</keyword>
<feature type="transmembrane region" description="Helical" evidence="2">
    <location>
        <begin position="263"/>
        <end position="281"/>
    </location>
</feature>
<dbReference type="InterPro" id="IPR050879">
    <property type="entry name" value="Acyltransferase_3"/>
</dbReference>
<keyword evidence="2" id="KW-0472">Membrane</keyword>
<dbReference type="InterPro" id="IPR002656">
    <property type="entry name" value="Acyl_transf_3_dom"/>
</dbReference>
<feature type="transmembrane region" description="Helical" evidence="2">
    <location>
        <begin position="288"/>
        <end position="309"/>
    </location>
</feature>
<reference evidence="5 6" key="1">
    <citation type="submission" date="2023-06" db="EMBL/GenBank/DDBJ databases">
        <title>Roseiconus lacunae JC819 isolated from Gulf of Mannar region, Tamil Nadu.</title>
        <authorList>
            <person name="Pk S."/>
            <person name="Ch S."/>
            <person name="Ch V.R."/>
        </authorList>
    </citation>
    <scope>NUCLEOTIDE SEQUENCE [LARGE SCALE GENOMIC DNA]</scope>
    <source>
        <strain evidence="5 6">JC819</strain>
    </source>
</reference>
<feature type="transmembrane region" description="Helical" evidence="2">
    <location>
        <begin position="370"/>
        <end position="389"/>
    </location>
</feature>
<evidence type="ECO:0000313" key="6">
    <source>
        <dbReference type="Proteomes" id="UP001239462"/>
    </source>
</evidence>
<feature type="transmembrane region" description="Helical" evidence="2">
    <location>
        <begin position="47"/>
        <end position="68"/>
    </location>
</feature>
<evidence type="ECO:0000313" key="5">
    <source>
        <dbReference type="EMBL" id="MDM4016064.1"/>
    </source>
</evidence>
<protein>
    <submittedName>
        <fullName evidence="5">Acyltransferase family protein</fullName>
        <ecNumber evidence="5">2.3.1.-</ecNumber>
    </submittedName>
</protein>
<gene>
    <name evidence="5" type="ORF">QTN89_11520</name>
</gene>
<feature type="transmembrane region" description="Helical" evidence="2">
    <location>
        <begin position="179"/>
        <end position="198"/>
    </location>
</feature>
<dbReference type="PANTHER" id="PTHR23028:SF53">
    <property type="entry name" value="ACYL_TRANSF_3 DOMAIN-CONTAINING PROTEIN"/>
    <property type="match status" value="1"/>
</dbReference>
<comment type="caution">
    <text evidence="5">The sequence shown here is derived from an EMBL/GenBank/DDBJ whole genome shotgun (WGS) entry which is preliminary data.</text>
</comment>
<dbReference type="Pfam" id="PF01757">
    <property type="entry name" value="Acyl_transf_3"/>
    <property type="match status" value="1"/>
</dbReference>
<evidence type="ECO:0000256" key="1">
    <source>
        <dbReference type="SAM" id="MobiDB-lite"/>
    </source>
</evidence>
<dbReference type="RefSeq" id="WP_289163662.1">
    <property type="nucleotide sequence ID" value="NZ_JASZZN010000007.1"/>
</dbReference>
<keyword evidence="5" id="KW-0808">Transferase</keyword>
<feature type="domain" description="SGNH" evidence="4">
    <location>
        <begin position="435"/>
        <end position="685"/>
    </location>
</feature>
<dbReference type="InterPro" id="IPR043968">
    <property type="entry name" value="SGNH"/>
</dbReference>
<proteinExistence type="predicted"/>
<dbReference type="PANTHER" id="PTHR23028">
    <property type="entry name" value="ACETYLTRANSFERASE"/>
    <property type="match status" value="1"/>
</dbReference>
<dbReference type="GO" id="GO:0016746">
    <property type="term" value="F:acyltransferase activity"/>
    <property type="evidence" value="ECO:0007669"/>
    <property type="project" value="UniProtKB-KW"/>
</dbReference>
<dbReference type="Proteomes" id="UP001239462">
    <property type="component" value="Unassembled WGS sequence"/>
</dbReference>
<feature type="transmembrane region" description="Helical" evidence="2">
    <location>
        <begin position="329"/>
        <end position="349"/>
    </location>
</feature>
<keyword evidence="2" id="KW-0812">Transmembrane</keyword>
<dbReference type="Pfam" id="PF19040">
    <property type="entry name" value="SGNH"/>
    <property type="match status" value="1"/>
</dbReference>
<feature type="region of interest" description="Disordered" evidence="1">
    <location>
        <begin position="1"/>
        <end position="21"/>
    </location>
</feature>
<evidence type="ECO:0000259" key="4">
    <source>
        <dbReference type="Pfam" id="PF19040"/>
    </source>
</evidence>
<feature type="transmembrane region" description="Helical" evidence="2">
    <location>
        <begin position="237"/>
        <end position="257"/>
    </location>
</feature>
<feature type="domain" description="Acyltransferase 3" evidence="3">
    <location>
        <begin position="23"/>
        <end position="342"/>
    </location>
</feature>
<keyword evidence="6" id="KW-1185">Reference proteome</keyword>
<keyword evidence="2" id="KW-1133">Transmembrane helix</keyword>
<organism evidence="5 6">
    <name type="scientific">Roseiconus lacunae</name>
    <dbReference type="NCBI Taxonomy" id="2605694"/>
    <lineage>
        <taxon>Bacteria</taxon>
        <taxon>Pseudomonadati</taxon>
        <taxon>Planctomycetota</taxon>
        <taxon>Planctomycetia</taxon>
        <taxon>Pirellulales</taxon>
        <taxon>Pirellulaceae</taxon>
        <taxon>Roseiconus</taxon>
    </lineage>
</organism>
<sequence length="722" mass="80493">MTADPSSRPGRNASRRQSSPYRPEIDGLRAVAVLSVVLFHADLGLPGGFVGVDVFFVISGFLVTGIIRRQLEQQQFSLRHFYLRRLRRIFPAAAFVTAFVLAFGYRSLLPDDLTQVSKASLAQSFFASNVFFWTESGYFTRDVLTKPFLHFWSLAIEEQFYVLFPPLLTLIYKRSPQRLRSTIGGFAIVSFLLAWYGTYRHTSATFYLLPTRAWELLAGSWLALSHHDDDSQRPNRLRAEFLSIVGLSMIVGVMLGIDQSSAFPGWIALLPVIGTMLVIHANTRPTKLVGGLLTNRCFVFIGLISYSLYLWHWPLLAMARYFVIEPSTLLLSTVAFSAIPIAAASWRWIEQPIRNRSWLSNDRRLVAASVCAWSVLVLTSIGLIGSGGIPSRFEDETQALITDATWTGNWASRDTDDIRAGRVPRLGASAQSISGDKSPPGPDFMLWGDSHAMTWVELLDQVGDRLGRSGIACLHGGTPPITGLTRTGMPGCREFNAATLELALEKQVRDIILVSRWSVYVNGYSDQDPKADGRSDADLYLSDQQTAEANPDESLAAMIRQIRRMAQLIATHPTAPRPRLWLVRQVPPQPTRVAEAAIRNHLLGWNTNRIAATTRGEYGRQQAKIEEFYIAADDALKFTGGGVVDFSDQFFDNSDVAILRAHNRFLFRDDDHLSRSGAAYLRPAVTSWLRSLESVDTSGKNEFSRYGGKIESGAAKLVRHNR</sequence>
<name>A0ABT7PHT4_9BACT</name>
<dbReference type="EMBL" id="JASZZN010000007">
    <property type="protein sequence ID" value="MDM4016064.1"/>
    <property type="molecule type" value="Genomic_DNA"/>
</dbReference>
<accession>A0ABT7PHT4</accession>
<feature type="transmembrane region" description="Helical" evidence="2">
    <location>
        <begin position="89"/>
        <end position="108"/>
    </location>
</feature>
<evidence type="ECO:0000259" key="3">
    <source>
        <dbReference type="Pfam" id="PF01757"/>
    </source>
</evidence>
<evidence type="ECO:0000256" key="2">
    <source>
        <dbReference type="SAM" id="Phobius"/>
    </source>
</evidence>
<dbReference type="EC" id="2.3.1.-" evidence="5"/>